<dbReference type="Proteomes" id="UP000521943">
    <property type="component" value="Unassembled WGS sequence"/>
</dbReference>
<accession>A0A8H6M1B0</accession>
<protein>
    <recommendedName>
        <fullName evidence="1">G domain-containing protein</fullName>
    </recommendedName>
</protein>
<dbReference type="AlphaFoldDB" id="A0A8H6M1B0"/>
<sequence length="189" mass="21061">MELPESEPQPPSVSLLQSLGTYKRNGRAWNLNQELIKAAPESKLGLTSHEPSWLRIRVVALSKFEPFQFQDIPQCVVAVMSLTAESGESSFSPHHPNVISNIAKGYGRIDAGKTTFIKAVRNAFEGIPGSHNTEEPTLDIMEYDVTLPDGRSLTFLDTPGFDGYHPVWERAKETEEILQMVEEHLAAKE</sequence>
<evidence type="ECO:0000313" key="3">
    <source>
        <dbReference type="Proteomes" id="UP000521943"/>
    </source>
</evidence>
<reference evidence="2 3" key="1">
    <citation type="submission" date="2020-07" db="EMBL/GenBank/DDBJ databases">
        <title>Comparative genomics of pyrophilous fungi reveals a link between fire events and developmental genes.</title>
        <authorList>
            <consortium name="DOE Joint Genome Institute"/>
            <person name="Steindorff A.S."/>
            <person name="Carver A."/>
            <person name="Calhoun S."/>
            <person name="Stillman K."/>
            <person name="Liu H."/>
            <person name="Lipzen A."/>
            <person name="Pangilinan J."/>
            <person name="Labutti K."/>
            <person name="Bruns T.D."/>
            <person name="Grigoriev I.V."/>
        </authorList>
    </citation>
    <scope>NUCLEOTIDE SEQUENCE [LARGE SCALE GENOMIC DNA]</scope>
    <source>
        <strain evidence="2 3">CBS 144469</strain>
    </source>
</reference>
<keyword evidence="3" id="KW-1185">Reference proteome</keyword>
<evidence type="ECO:0000313" key="2">
    <source>
        <dbReference type="EMBL" id="KAF6749614.1"/>
    </source>
</evidence>
<name>A0A8H6M1B0_9AGAR</name>
<gene>
    <name evidence="2" type="ORF">DFP72DRAFT_852465</name>
</gene>
<proteinExistence type="predicted"/>
<dbReference type="EMBL" id="JACGCI010000062">
    <property type="protein sequence ID" value="KAF6749614.1"/>
    <property type="molecule type" value="Genomic_DNA"/>
</dbReference>
<organism evidence="2 3">
    <name type="scientific">Ephemerocybe angulata</name>
    <dbReference type="NCBI Taxonomy" id="980116"/>
    <lineage>
        <taxon>Eukaryota</taxon>
        <taxon>Fungi</taxon>
        <taxon>Dikarya</taxon>
        <taxon>Basidiomycota</taxon>
        <taxon>Agaricomycotina</taxon>
        <taxon>Agaricomycetes</taxon>
        <taxon>Agaricomycetidae</taxon>
        <taxon>Agaricales</taxon>
        <taxon>Agaricineae</taxon>
        <taxon>Psathyrellaceae</taxon>
        <taxon>Ephemerocybe</taxon>
    </lineage>
</organism>
<dbReference type="InterPro" id="IPR006073">
    <property type="entry name" value="GTP-bd"/>
</dbReference>
<dbReference type="Pfam" id="PF01926">
    <property type="entry name" value="MMR_HSR1"/>
    <property type="match status" value="1"/>
</dbReference>
<feature type="domain" description="G" evidence="1">
    <location>
        <begin position="107"/>
        <end position="180"/>
    </location>
</feature>
<dbReference type="Gene3D" id="3.40.50.300">
    <property type="entry name" value="P-loop containing nucleotide triphosphate hydrolases"/>
    <property type="match status" value="1"/>
</dbReference>
<dbReference type="InterPro" id="IPR027417">
    <property type="entry name" value="P-loop_NTPase"/>
</dbReference>
<evidence type="ECO:0000259" key="1">
    <source>
        <dbReference type="Pfam" id="PF01926"/>
    </source>
</evidence>
<dbReference type="SUPFAM" id="SSF52540">
    <property type="entry name" value="P-loop containing nucleoside triphosphate hydrolases"/>
    <property type="match status" value="1"/>
</dbReference>
<dbReference type="GO" id="GO:0005525">
    <property type="term" value="F:GTP binding"/>
    <property type="evidence" value="ECO:0007669"/>
    <property type="project" value="InterPro"/>
</dbReference>
<comment type="caution">
    <text evidence="2">The sequence shown here is derived from an EMBL/GenBank/DDBJ whole genome shotgun (WGS) entry which is preliminary data.</text>
</comment>